<gene>
    <name evidence="1" type="ORF">HYN69_00585</name>
</gene>
<dbReference type="AlphaFoldDB" id="A0A2S0UH97"/>
<evidence type="ECO:0000313" key="1">
    <source>
        <dbReference type="EMBL" id="AWB47198.1"/>
    </source>
</evidence>
<dbReference type="KEGG" id="geh:HYN69_00585"/>
<accession>A0A2S0UH97</accession>
<evidence type="ECO:0000313" key="2">
    <source>
        <dbReference type="Proteomes" id="UP000244496"/>
    </source>
</evidence>
<dbReference type="EMBL" id="CP028918">
    <property type="protein sequence ID" value="AWB47198.1"/>
    <property type="molecule type" value="Genomic_DNA"/>
</dbReference>
<keyword evidence="2" id="KW-1185">Reference proteome</keyword>
<organism evidence="1 2">
    <name type="scientific">Paragemmobacter aquarius</name>
    <dbReference type="NCBI Taxonomy" id="2169400"/>
    <lineage>
        <taxon>Bacteria</taxon>
        <taxon>Pseudomonadati</taxon>
        <taxon>Pseudomonadota</taxon>
        <taxon>Alphaproteobacteria</taxon>
        <taxon>Rhodobacterales</taxon>
        <taxon>Paracoccaceae</taxon>
        <taxon>Paragemmobacter</taxon>
    </lineage>
</organism>
<name>A0A2S0UH97_9RHOB</name>
<dbReference type="Proteomes" id="UP000244496">
    <property type="component" value="Chromosome"/>
</dbReference>
<reference evidence="1 2" key="1">
    <citation type="submission" date="2018-04" db="EMBL/GenBank/DDBJ databases">
        <title>Genome sequencing of Gemmobacter.</title>
        <authorList>
            <person name="Yi H."/>
            <person name="Baek M.-G."/>
        </authorList>
    </citation>
    <scope>NUCLEOTIDE SEQUENCE [LARGE SCALE GENOMIC DNA]</scope>
    <source>
        <strain evidence="1 2">HYN0069</strain>
    </source>
</reference>
<dbReference type="RefSeq" id="WP_108434027.1">
    <property type="nucleotide sequence ID" value="NZ_CP028918.1"/>
</dbReference>
<protein>
    <submittedName>
        <fullName evidence="1">Uncharacterized protein</fullName>
    </submittedName>
</protein>
<sequence>MTEAEAAAREICLSRLGSGRFSAAALQRGLDADLIHPVLPCGGLTRHQIEGVRFDRLTDLLASFGRWLGHVASPTHRPR</sequence>
<proteinExistence type="predicted"/>